<proteinExistence type="predicted"/>
<name>Q82KU8_STRAW</name>
<reference evidence="1 2" key="2">
    <citation type="journal article" date="2003" name="Nat. Biotechnol.">
        <title>Complete genome sequence and comparative analysis of the industrial microorganism Streptomyces avermitilis.</title>
        <authorList>
            <person name="Ikeda H."/>
            <person name="Ishikawa J."/>
            <person name="Hanamoto A."/>
            <person name="Shinose M."/>
            <person name="Kikuchi H."/>
            <person name="Shiba T."/>
            <person name="Sakaki Y."/>
            <person name="Hattori M."/>
            <person name="Omura S."/>
        </authorList>
    </citation>
    <scope>NUCLEOTIDE SEQUENCE [LARGE SCALE GENOMIC DNA]</scope>
    <source>
        <strain evidence="2">ATCC 31267 / DSM 46492 / JCM 5070 / NBRC 14893 / NCIMB 12804 / NRRL 8165 / MA-4680</strain>
    </source>
</reference>
<gene>
    <name evidence="1" type="ORF">SAVERM_2265</name>
</gene>
<dbReference type="HOGENOM" id="CLU_2810415_0_0_11"/>
<organism evidence="1 2">
    <name type="scientific">Streptomyces avermitilis (strain ATCC 31267 / DSM 46492 / JCM 5070 / NBRC 14893 / NCIMB 12804 / NRRL 8165 / MA-4680)</name>
    <dbReference type="NCBI Taxonomy" id="227882"/>
    <lineage>
        <taxon>Bacteria</taxon>
        <taxon>Bacillati</taxon>
        <taxon>Actinomycetota</taxon>
        <taxon>Actinomycetes</taxon>
        <taxon>Kitasatosporales</taxon>
        <taxon>Streptomycetaceae</taxon>
        <taxon>Streptomyces</taxon>
    </lineage>
</organism>
<dbReference type="Proteomes" id="UP000000428">
    <property type="component" value="Chromosome"/>
</dbReference>
<accession>Q82KU8</accession>
<reference evidence="1 2" key="3">
    <citation type="journal article" date="2014" name="J. Ind. Microbiol. Biotechnol.">
        <title>Genome mining of the Streptomyces avermitilis genome and development of genome-minimized hosts for heterologous expression of biosynthetic gene clusters.</title>
        <authorList>
            <person name="Ikeda H."/>
            <person name="Shin-ya K."/>
            <person name="Omura S."/>
        </authorList>
    </citation>
    <scope>NUCLEOTIDE SEQUENCE [LARGE SCALE GENOMIC DNA]</scope>
    <source>
        <strain evidence="2">ATCC 31267 / DSM 46492 / JCM 5070 / NBRC 14893 / NCIMB 12804 / NRRL 8165 / MA-4680</strain>
    </source>
</reference>
<dbReference type="KEGG" id="sma:SAVERM_2265"/>
<evidence type="ECO:0000313" key="1">
    <source>
        <dbReference type="EMBL" id="BAC69976.1"/>
    </source>
</evidence>
<keyword evidence="2" id="KW-1185">Reference proteome</keyword>
<evidence type="ECO:0000313" key="2">
    <source>
        <dbReference type="Proteomes" id="UP000000428"/>
    </source>
</evidence>
<reference evidence="1 2" key="1">
    <citation type="journal article" date="2001" name="Proc. Natl. Acad. Sci. U.S.A.">
        <title>Genome sequence of an industrial microorganism Streptomyces avermitilis: deducing the ability of producing secondary metabolites.</title>
        <authorList>
            <person name="Omura S."/>
            <person name="Ikeda H."/>
            <person name="Ishikawa J."/>
            <person name="Hanamoto A."/>
            <person name="Takahashi C."/>
            <person name="Shinose M."/>
            <person name="Takahashi Y."/>
            <person name="Horikawa H."/>
            <person name="Nakazawa H."/>
            <person name="Osonoe T."/>
            <person name="Kikuchi H."/>
            <person name="Shiba T."/>
            <person name="Sakaki Y."/>
            <person name="Hattori M."/>
        </authorList>
    </citation>
    <scope>NUCLEOTIDE SEQUENCE [LARGE SCALE GENOMIC DNA]</scope>
    <source>
        <strain evidence="2">ATCC 31267 / DSM 46492 / JCM 5070 / NBRC 14893 / NCIMB 12804 / NRRL 8165 / MA-4680</strain>
    </source>
</reference>
<protein>
    <submittedName>
        <fullName evidence="1">Uncharacterized protein</fullName>
    </submittedName>
</protein>
<dbReference type="AlphaFoldDB" id="Q82KU8"/>
<dbReference type="EMBL" id="BA000030">
    <property type="protein sequence ID" value="BAC69976.1"/>
    <property type="molecule type" value="Genomic_DNA"/>
</dbReference>
<sequence>MTERTEAAGRRAPVIHAYAADPNATGDAVAKTVAGSAGSTSWSTTRACSSVARCRTSLWIRSTGSSR</sequence>